<feature type="domain" description="VOC" evidence="2">
    <location>
        <begin position="9"/>
        <end position="167"/>
    </location>
</feature>
<dbReference type="STRING" id="1447883.A0A2B7XW61"/>
<name>A0A2B7XW61_POLH7</name>
<dbReference type="SUPFAM" id="SSF54593">
    <property type="entry name" value="Glyoxalase/Bleomycin resistance protein/Dihydroxybiphenyl dioxygenase"/>
    <property type="match status" value="1"/>
</dbReference>
<dbReference type="InterPro" id="IPR004360">
    <property type="entry name" value="Glyas_Fos-R_dOase_dom"/>
</dbReference>
<dbReference type="AlphaFoldDB" id="A0A2B7XW61"/>
<dbReference type="GO" id="GO:0004493">
    <property type="term" value="F:methylmalonyl-CoA epimerase activity"/>
    <property type="evidence" value="ECO:0007669"/>
    <property type="project" value="TreeGrafter"/>
</dbReference>
<dbReference type="Gene3D" id="3.10.180.10">
    <property type="entry name" value="2,3-Dihydroxybiphenyl 1,2-Dioxygenase, domain 1"/>
    <property type="match status" value="1"/>
</dbReference>
<protein>
    <recommendedName>
        <fullName evidence="2">VOC domain-containing protein</fullName>
    </recommendedName>
</protein>
<keyword evidence="1" id="KW-0479">Metal-binding</keyword>
<dbReference type="GO" id="GO:0046491">
    <property type="term" value="P:L-methylmalonyl-CoA metabolic process"/>
    <property type="evidence" value="ECO:0007669"/>
    <property type="project" value="TreeGrafter"/>
</dbReference>
<gene>
    <name evidence="3" type="ORF">AJ80_06435</name>
</gene>
<dbReference type="InterPro" id="IPR029068">
    <property type="entry name" value="Glyas_Bleomycin-R_OHBP_Dase"/>
</dbReference>
<dbReference type="Proteomes" id="UP000224634">
    <property type="component" value="Unassembled WGS sequence"/>
</dbReference>
<evidence type="ECO:0000313" key="4">
    <source>
        <dbReference type="Proteomes" id="UP000224634"/>
    </source>
</evidence>
<dbReference type="InterPro" id="IPR037523">
    <property type="entry name" value="VOC_core"/>
</dbReference>
<evidence type="ECO:0000313" key="3">
    <source>
        <dbReference type="EMBL" id="PGH13189.1"/>
    </source>
</evidence>
<reference evidence="3 4" key="1">
    <citation type="submission" date="2017-10" db="EMBL/GenBank/DDBJ databases">
        <title>Comparative genomics in systemic dimorphic fungi from Ajellomycetaceae.</title>
        <authorList>
            <person name="Munoz J.F."/>
            <person name="Mcewen J.G."/>
            <person name="Clay O.K."/>
            <person name="Cuomo C.A."/>
        </authorList>
    </citation>
    <scope>NUCLEOTIDE SEQUENCE [LARGE SCALE GENOMIC DNA]</scope>
    <source>
        <strain evidence="3 4">UAMH7299</strain>
    </source>
</reference>
<dbReference type="GO" id="GO:0046872">
    <property type="term" value="F:metal ion binding"/>
    <property type="evidence" value="ECO:0007669"/>
    <property type="project" value="UniProtKB-KW"/>
</dbReference>
<dbReference type="Pfam" id="PF00903">
    <property type="entry name" value="Glyoxalase"/>
    <property type="match status" value="1"/>
</dbReference>
<keyword evidence="4" id="KW-1185">Reference proteome</keyword>
<dbReference type="EMBL" id="PDNA01000107">
    <property type="protein sequence ID" value="PGH13189.1"/>
    <property type="molecule type" value="Genomic_DNA"/>
</dbReference>
<dbReference type="PANTHER" id="PTHR43048">
    <property type="entry name" value="METHYLMALONYL-COA EPIMERASE"/>
    <property type="match status" value="1"/>
</dbReference>
<dbReference type="PROSITE" id="PS51819">
    <property type="entry name" value="VOC"/>
    <property type="match status" value="1"/>
</dbReference>
<dbReference type="InterPro" id="IPR051785">
    <property type="entry name" value="MMCE/EMCE_epimerase"/>
</dbReference>
<organism evidence="3 4">
    <name type="scientific">Polytolypa hystricis (strain UAMH7299)</name>
    <dbReference type="NCBI Taxonomy" id="1447883"/>
    <lineage>
        <taxon>Eukaryota</taxon>
        <taxon>Fungi</taxon>
        <taxon>Dikarya</taxon>
        <taxon>Ascomycota</taxon>
        <taxon>Pezizomycotina</taxon>
        <taxon>Eurotiomycetes</taxon>
        <taxon>Eurotiomycetidae</taxon>
        <taxon>Onygenales</taxon>
        <taxon>Onygenales incertae sedis</taxon>
        <taxon>Polytolypa</taxon>
    </lineage>
</organism>
<evidence type="ECO:0000259" key="2">
    <source>
        <dbReference type="PROSITE" id="PS51819"/>
    </source>
</evidence>
<dbReference type="PANTHER" id="PTHR43048:SF6">
    <property type="entry name" value="BLR8189 PROTEIN"/>
    <property type="match status" value="1"/>
</dbReference>
<accession>A0A2B7XW61</accession>
<sequence>MATKEFNRVVNHVAVSVPDCDAAVKWYTENLGFRLLQASSASPESRTRKDAPDAPIFKIYGDDLHEVKTAFLTTGNGVGFEIFEFLNPKYNGPSSTTSSSVPFSLTNLYTRGGFFHIAITDPDPERLCARVVAAGGKQIGVTTPLHEGQTALYFRDPWGNVVEVVSCSFEQLLANR</sequence>
<comment type="caution">
    <text evidence="3">The sequence shown here is derived from an EMBL/GenBank/DDBJ whole genome shotgun (WGS) entry which is preliminary data.</text>
</comment>
<evidence type="ECO:0000256" key="1">
    <source>
        <dbReference type="ARBA" id="ARBA00022723"/>
    </source>
</evidence>
<dbReference type="OrthoDB" id="16820at2759"/>
<proteinExistence type="predicted"/>